<comment type="caution">
    <text evidence="1">The sequence shown here is derived from an EMBL/GenBank/DDBJ whole genome shotgun (WGS) entry which is preliminary data.</text>
</comment>
<accession>A0A1D2N553</accession>
<name>A0A1D2N553_ORCCI</name>
<dbReference type="AlphaFoldDB" id="A0A1D2N553"/>
<evidence type="ECO:0000313" key="2">
    <source>
        <dbReference type="Proteomes" id="UP000094527"/>
    </source>
</evidence>
<reference evidence="1 2" key="1">
    <citation type="journal article" date="2016" name="Genome Biol. Evol.">
        <title>Gene Family Evolution Reflects Adaptation to Soil Environmental Stressors in the Genome of the Collembolan Orchesella cincta.</title>
        <authorList>
            <person name="Faddeeva-Vakhrusheva A."/>
            <person name="Derks M.F."/>
            <person name="Anvar S.Y."/>
            <person name="Agamennone V."/>
            <person name="Suring W."/>
            <person name="Smit S."/>
            <person name="van Straalen N.M."/>
            <person name="Roelofs D."/>
        </authorList>
    </citation>
    <scope>NUCLEOTIDE SEQUENCE [LARGE SCALE GENOMIC DNA]</scope>
    <source>
        <tissue evidence="1">Mixed pool</tissue>
    </source>
</reference>
<proteinExistence type="predicted"/>
<keyword evidence="2" id="KW-1185">Reference proteome</keyword>
<sequence length="386" mass="44136">MDSDLLQEAIAKTDFVVLKRLKFIFKIIKALTAQPNSRNRQVHVYVLEVLDAIGDWSGKENADVTDLLDRHLFPQICRLIATLSKDEFQIFQQFFVKYLLVKWEETSNFICTLNPTMLRILSLLICLFYSIAPFHVVEEYIEVFTRENMPPHIKLIILPSIIRNLKENAAADLSDRLSTIDNLRLPQKKEISKAQLTSICQFWKSLVYINASSAQKITPLLYRCVLTASYLNLLNEIELSAITQSLTEWSEGNTSLNAFLLASSIFLPAVAFPMLANLQGDIKSLIERVAITVKGCKNSSVRNIVISVLQRLLEHAEEDIRETVDNLMECYDIDKHSANVEVKNADDVLQTMETCVKRILNEPDANSEESNRKRIKLMIDSLHQIY</sequence>
<dbReference type="Proteomes" id="UP000094527">
    <property type="component" value="Unassembled WGS sequence"/>
</dbReference>
<protein>
    <submittedName>
        <fullName evidence="1">Uncharacterized protein</fullName>
    </submittedName>
</protein>
<gene>
    <name evidence="1" type="ORF">Ocin01_06585</name>
</gene>
<organism evidence="1 2">
    <name type="scientific">Orchesella cincta</name>
    <name type="common">Springtail</name>
    <name type="synonym">Podura cincta</name>
    <dbReference type="NCBI Taxonomy" id="48709"/>
    <lineage>
        <taxon>Eukaryota</taxon>
        <taxon>Metazoa</taxon>
        <taxon>Ecdysozoa</taxon>
        <taxon>Arthropoda</taxon>
        <taxon>Hexapoda</taxon>
        <taxon>Collembola</taxon>
        <taxon>Entomobryomorpha</taxon>
        <taxon>Entomobryoidea</taxon>
        <taxon>Orchesellidae</taxon>
        <taxon>Orchesellinae</taxon>
        <taxon>Orchesella</taxon>
    </lineage>
</organism>
<evidence type="ECO:0000313" key="1">
    <source>
        <dbReference type="EMBL" id="ODN00076.1"/>
    </source>
</evidence>
<dbReference type="EMBL" id="LJIJ01000234">
    <property type="protein sequence ID" value="ODN00076.1"/>
    <property type="molecule type" value="Genomic_DNA"/>
</dbReference>